<feature type="transmembrane region" description="Helical" evidence="2">
    <location>
        <begin position="12"/>
        <end position="34"/>
    </location>
</feature>
<evidence type="ECO:0000313" key="3">
    <source>
        <dbReference type="EMBL" id="AAZ26398.1"/>
    </source>
</evidence>
<evidence type="ECO:0000256" key="2">
    <source>
        <dbReference type="SAM" id="Phobius"/>
    </source>
</evidence>
<sequence length="141" mass="15431">MLISKTIVQKQSGFTLIELMIVVAIIGILAAVVYPSYTDFIVRSNRAEAQRELVRIANLQEQLFVDSRSYSNDMNLLGLGADPFVTENGNYSIDATIANNGTTFVLTATAQGSQSRDTDCSNLTINEVGQQSAANNFCWEK</sequence>
<dbReference type="EMBL" id="CP000083">
    <property type="protein sequence ID" value="AAZ26398.1"/>
    <property type="molecule type" value="Genomic_DNA"/>
</dbReference>
<dbReference type="Gene3D" id="3.30.700.10">
    <property type="entry name" value="Glycoprotein, Type 4 Pilin"/>
    <property type="match status" value="1"/>
</dbReference>
<name>Q486Q5_COLP3</name>
<dbReference type="PROSITE" id="PS00409">
    <property type="entry name" value="PROKAR_NTER_METHYL"/>
    <property type="match status" value="1"/>
</dbReference>
<dbReference type="Pfam" id="PF16732">
    <property type="entry name" value="ComP_DUS"/>
    <property type="match status" value="1"/>
</dbReference>
<evidence type="ECO:0000313" key="4">
    <source>
        <dbReference type="Proteomes" id="UP000000547"/>
    </source>
</evidence>
<evidence type="ECO:0000256" key="1">
    <source>
        <dbReference type="ARBA" id="ARBA00022481"/>
    </source>
</evidence>
<dbReference type="PRINTS" id="PR00813">
    <property type="entry name" value="BCTERIALGSPG"/>
</dbReference>
<reference evidence="3" key="1">
    <citation type="journal article" date="2005" name="Proc. Natl. Acad. Sci. U.S.A.">
        <title>The psychrophilic lifestyle as revealed by the genome sequence of Colwellia psychrerythraea 34H through genomic and proteomic analyses.</title>
        <authorList>
            <person name="Methe B.A."/>
            <person name="Nelson K.E."/>
            <person name="Deming J.W."/>
            <person name="Momen B."/>
            <person name="Melamud E."/>
            <person name="Zhang X."/>
            <person name="Moult J."/>
            <person name="Madupu R."/>
            <person name="Nelson W.C."/>
            <person name="Dodson R.J."/>
            <person name="Brinkac L.M."/>
            <person name="Daugherty S.C."/>
            <person name="Durkin A.S."/>
            <person name="DeBoy R.T."/>
            <person name="Kolonay J.F."/>
            <person name="Sullivan S.A."/>
            <person name="Zhou L."/>
            <person name="Davidsen T.M."/>
            <person name="Wu M."/>
            <person name="Huston A.L."/>
            <person name="Lewis M."/>
            <person name="Weaver B."/>
            <person name="Weidman J.F."/>
            <person name="Khouri H."/>
            <person name="Utterback T.R."/>
            <person name="Feldblyum T.V."/>
            <person name="Fraser C.M."/>
        </authorList>
    </citation>
    <scope>NUCLEOTIDE SEQUENCE [LARGE SCALE GENOMIC DNA]</scope>
    <source>
        <strain evidence="3">34H</strain>
    </source>
</reference>
<keyword evidence="2" id="KW-1133">Transmembrane helix</keyword>
<accession>Q486Q5</accession>
<dbReference type="GO" id="GO:0043683">
    <property type="term" value="P:type IV pilus assembly"/>
    <property type="evidence" value="ECO:0007669"/>
    <property type="project" value="InterPro"/>
</dbReference>
<dbReference type="PANTHER" id="PTHR30093:SF47">
    <property type="entry name" value="TYPE IV PILUS NON-CORE MINOR PILIN PILE"/>
    <property type="match status" value="1"/>
</dbReference>
<dbReference type="InterPro" id="IPR045584">
    <property type="entry name" value="Pilin-like"/>
</dbReference>
<dbReference type="KEGG" id="cps:CPS_1217"/>
<dbReference type="InterPro" id="IPR000983">
    <property type="entry name" value="Bac_GSPG_pilin"/>
</dbReference>
<dbReference type="Pfam" id="PF07963">
    <property type="entry name" value="N_methyl"/>
    <property type="match status" value="1"/>
</dbReference>
<dbReference type="PANTHER" id="PTHR30093">
    <property type="entry name" value="GENERAL SECRETION PATHWAY PROTEIN G"/>
    <property type="match status" value="1"/>
</dbReference>
<dbReference type="AlphaFoldDB" id="Q486Q5"/>
<dbReference type="Proteomes" id="UP000000547">
    <property type="component" value="Chromosome"/>
</dbReference>
<dbReference type="GO" id="GO:0015627">
    <property type="term" value="C:type II protein secretion system complex"/>
    <property type="evidence" value="ECO:0007669"/>
    <property type="project" value="InterPro"/>
</dbReference>
<dbReference type="GO" id="GO:0015628">
    <property type="term" value="P:protein secretion by the type II secretion system"/>
    <property type="evidence" value="ECO:0007669"/>
    <property type="project" value="InterPro"/>
</dbReference>
<dbReference type="InterPro" id="IPR012902">
    <property type="entry name" value="N_methyl_site"/>
</dbReference>
<keyword evidence="2" id="KW-0472">Membrane</keyword>
<proteinExistence type="predicted"/>
<keyword evidence="1" id="KW-0488">Methylation</keyword>
<dbReference type="HOGENOM" id="CLU_091705_6_1_6"/>
<keyword evidence="2" id="KW-0812">Transmembrane</keyword>
<dbReference type="InterPro" id="IPR031982">
    <property type="entry name" value="PilE-like"/>
</dbReference>
<gene>
    <name evidence="3" type="primary">pilE</name>
    <name evidence="3" type="ordered locus">CPS_1217</name>
</gene>
<dbReference type="STRING" id="167879.CPS_1217"/>
<dbReference type="SUPFAM" id="SSF54523">
    <property type="entry name" value="Pili subunits"/>
    <property type="match status" value="1"/>
</dbReference>
<protein>
    <submittedName>
        <fullName evidence="3">Type IV pilus biogenesis protein PilE</fullName>
    </submittedName>
</protein>
<dbReference type="RefSeq" id="WP_011042054.1">
    <property type="nucleotide sequence ID" value="NC_003910.7"/>
</dbReference>
<organism evidence="3 4">
    <name type="scientific">Colwellia psychrerythraea (strain 34H / ATCC BAA-681)</name>
    <name type="common">Vibrio psychroerythus</name>
    <dbReference type="NCBI Taxonomy" id="167879"/>
    <lineage>
        <taxon>Bacteria</taxon>
        <taxon>Pseudomonadati</taxon>
        <taxon>Pseudomonadota</taxon>
        <taxon>Gammaproteobacteria</taxon>
        <taxon>Alteromonadales</taxon>
        <taxon>Colwelliaceae</taxon>
        <taxon>Colwellia</taxon>
    </lineage>
</organism>
<dbReference type="NCBIfam" id="TIGR02532">
    <property type="entry name" value="IV_pilin_GFxxxE"/>
    <property type="match status" value="1"/>
</dbReference>